<feature type="active site" description="Proton donor/acceptor" evidence="3">
    <location>
        <position position="135"/>
    </location>
</feature>
<dbReference type="GO" id="GO:0046487">
    <property type="term" value="P:glyoxylate metabolic process"/>
    <property type="evidence" value="ECO:0007669"/>
    <property type="project" value="TreeGrafter"/>
</dbReference>
<dbReference type="InterPro" id="IPR050417">
    <property type="entry name" value="Sugar_Epim/Isomerase"/>
</dbReference>
<dbReference type="STRING" id="1217970.SAMN05444002_3903"/>
<dbReference type="OrthoDB" id="9786584at2"/>
<feature type="active site" description="Proton donor/acceptor" evidence="3">
    <location>
        <position position="232"/>
    </location>
</feature>
<evidence type="ECO:0000313" key="6">
    <source>
        <dbReference type="Proteomes" id="UP000184932"/>
    </source>
</evidence>
<protein>
    <submittedName>
        <fullName evidence="5">Hydroxypyruvate isomerase</fullName>
    </submittedName>
</protein>
<evidence type="ECO:0000256" key="2">
    <source>
        <dbReference type="PIRNR" id="PIRNR006241"/>
    </source>
</evidence>
<dbReference type="InterPro" id="IPR036237">
    <property type="entry name" value="Xyl_isomerase-like_sf"/>
</dbReference>
<evidence type="ECO:0000256" key="1">
    <source>
        <dbReference type="ARBA" id="ARBA00023235"/>
    </source>
</evidence>
<proteinExistence type="inferred from homology"/>
<dbReference type="InterPro" id="IPR026040">
    <property type="entry name" value="HyI-like"/>
</dbReference>
<organism evidence="5 6">
    <name type="scientific">Vannielia litorea</name>
    <dbReference type="NCBI Taxonomy" id="1217970"/>
    <lineage>
        <taxon>Bacteria</taxon>
        <taxon>Pseudomonadati</taxon>
        <taxon>Pseudomonadota</taxon>
        <taxon>Alphaproteobacteria</taxon>
        <taxon>Rhodobacterales</taxon>
        <taxon>Paracoccaceae</taxon>
        <taxon>Vannielia</taxon>
    </lineage>
</organism>
<keyword evidence="5" id="KW-0670">Pyruvate</keyword>
<dbReference type="InterPro" id="IPR013022">
    <property type="entry name" value="Xyl_isomerase-like_TIM-brl"/>
</dbReference>
<feature type="domain" description="Xylose isomerase-like TIM barrel" evidence="4">
    <location>
        <begin position="20"/>
        <end position="248"/>
    </location>
</feature>
<dbReference type="FunFam" id="3.20.20.150:FF:000007">
    <property type="entry name" value="Hydroxypyruvate isomerase"/>
    <property type="match status" value="1"/>
</dbReference>
<dbReference type="Proteomes" id="UP000184932">
    <property type="component" value="Unassembled WGS sequence"/>
</dbReference>
<evidence type="ECO:0000259" key="4">
    <source>
        <dbReference type="Pfam" id="PF01261"/>
    </source>
</evidence>
<comment type="similarity">
    <text evidence="2">Belongs to the hyi family.</text>
</comment>
<dbReference type="EMBL" id="FSRL01000002">
    <property type="protein sequence ID" value="SIO31477.1"/>
    <property type="molecule type" value="Genomic_DNA"/>
</dbReference>
<accession>A0A1N6IHG7</accession>
<dbReference type="RefSeq" id="WP_074258050.1">
    <property type="nucleotide sequence ID" value="NZ_FSRL01000002.1"/>
</dbReference>
<dbReference type="GO" id="GO:0008903">
    <property type="term" value="F:hydroxypyruvate isomerase activity"/>
    <property type="evidence" value="ECO:0007669"/>
    <property type="project" value="TreeGrafter"/>
</dbReference>
<name>A0A1N6IHG7_9RHOB</name>
<keyword evidence="1 2" id="KW-0413">Isomerase</keyword>
<sequence length="252" mass="26889">MRFSANLGFLWSELPLPDAIRAARAAGFDAVECHWPYAVPATEVKAALEETGLEMLGLNASRGDPAKGEMGFSAVPGREAEARAAIDQALDYAEATGTGKVHVMAGFGGDHDTFVKALGYACGKADGLGKTILIEPINHYDAPGYFLSTTAQAEAILAEVGAENLKIMFDCYHVQLMEGDLSHRLERLLPKIGHIQIAAVPDRGAPDHGEVNFAHIYRHLTALGWAVPLGAEYKPGGPTEPTLGWLKAAQDI</sequence>
<gene>
    <name evidence="5" type="ORF">SAMN05444002_3903</name>
</gene>
<dbReference type="Gene3D" id="3.20.20.150">
    <property type="entry name" value="Divalent-metal-dependent TIM barrel enzymes"/>
    <property type="match status" value="1"/>
</dbReference>
<keyword evidence="6" id="KW-1185">Reference proteome</keyword>
<dbReference type="Pfam" id="PF01261">
    <property type="entry name" value="AP_endonuc_2"/>
    <property type="match status" value="1"/>
</dbReference>
<dbReference type="PANTHER" id="PTHR43489">
    <property type="entry name" value="ISOMERASE"/>
    <property type="match status" value="1"/>
</dbReference>
<evidence type="ECO:0000313" key="5">
    <source>
        <dbReference type="EMBL" id="SIO31477.1"/>
    </source>
</evidence>
<reference evidence="6" key="1">
    <citation type="submission" date="2016-11" db="EMBL/GenBank/DDBJ databases">
        <authorList>
            <person name="Varghese N."/>
            <person name="Submissions S."/>
        </authorList>
    </citation>
    <scope>NUCLEOTIDE SEQUENCE [LARGE SCALE GENOMIC DNA]</scope>
    <source>
        <strain evidence="6">DSM 29440</strain>
    </source>
</reference>
<dbReference type="PANTHER" id="PTHR43489:SF13">
    <property type="entry name" value="HYDROXYPYRUVATE ISOMERASE"/>
    <property type="match status" value="1"/>
</dbReference>
<dbReference type="PIRSF" id="PIRSF006241">
    <property type="entry name" value="HyI"/>
    <property type="match status" value="1"/>
</dbReference>
<dbReference type="SUPFAM" id="SSF51658">
    <property type="entry name" value="Xylose isomerase-like"/>
    <property type="match status" value="1"/>
</dbReference>
<evidence type="ECO:0000256" key="3">
    <source>
        <dbReference type="PIRSR" id="PIRSR006241-50"/>
    </source>
</evidence>
<dbReference type="AlphaFoldDB" id="A0A1N6IHG7"/>